<comment type="caution">
    <text evidence="1">The sequence shown here is derived from an EMBL/GenBank/DDBJ whole genome shotgun (WGS) entry which is preliminary data.</text>
</comment>
<dbReference type="Proteomes" id="UP000244180">
    <property type="component" value="Unassembled WGS sequence"/>
</dbReference>
<evidence type="ECO:0000313" key="2">
    <source>
        <dbReference type="Proteomes" id="UP000244180"/>
    </source>
</evidence>
<organism evidence="1 2">
    <name type="scientific">Hydrogenibacillus schlegelii</name>
    <name type="common">Bacillus schlegelii</name>
    <dbReference type="NCBI Taxonomy" id="1484"/>
    <lineage>
        <taxon>Bacteria</taxon>
        <taxon>Bacillati</taxon>
        <taxon>Bacillota</taxon>
        <taxon>Bacilli</taxon>
        <taxon>Bacillales</taxon>
        <taxon>Bacillales Family X. Incertae Sedis</taxon>
        <taxon>Hydrogenibacillus</taxon>
    </lineage>
</organism>
<dbReference type="AlphaFoldDB" id="A0A2T5GFP1"/>
<gene>
    <name evidence="1" type="ORF">HSCHL_1952</name>
</gene>
<accession>A0A2T5GFP1</accession>
<sequence>MPSFVLCPSIFPVRLTTPAGPSFAPRRSVFLLPTGGVKRVVRNGRRAARLLFPGGRRGHR</sequence>
<protein>
    <submittedName>
        <fullName evidence="1">Uncharacterized protein</fullName>
    </submittedName>
</protein>
<name>A0A2T5GFP1_HYDSH</name>
<proteinExistence type="predicted"/>
<evidence type="ECO:0000313" key="1">
    <source>
        <dbReference type="EMBL" id="PTQ55009.1"/>
    </source>
</evidence>
<dbReference type="EMBL" id="PEBV01000001">
    <property type="protein sequence ID" value="PTQ55009.1"/>
    <property type="molecule type" value="Genomic_DNA"/>
</dbReference>
<reference evidence="1 2" key="1">
    <citation type="submission" date="2017-08" db="EMBL/GenBank/DDBJ databases">
        <title>Burning lignite coal seam in the remote Altai Mountains harbors a hydrogen-driven thermophilic microbial community.</title>
        <authorList>
            <person name="Kadnikov V.V."/>
            <person name="Mardanov A.V."/>
            <person name="Ivasenko D."/>
            <person name="Beletsky A.V."/>
            <person name="Karnachuk O.V."/>
            <person name="Ravin N.V."/>
        </authorList>
    </citation>
    <scope>NUCLEOTIDE SEQUENCE [LARGE SCALE GENOMIC DNA]</scope>
    <source>
        <strain evidence="1">AL33</strain>
    </source>
</reference>